<dbReference type="EMBL" id="CM017705">
    <property type="protein sequence ID" value="TYG70731.1"/>
    <property type="molecule type" value="Genomic_DNA"/>
</dbReference>
<gene>
    <name evidence="2" type="ORF">ES288_D05G337100v1</name>
</gene>
<accession>A0A5D2CMK6</accession>
<keyword evidence="1" id="KW-0812">Transmembrane</keyword>
<keyword evidence="1" id="KW-0472">Membrane</keyword>
<protein>
    <submittedName>
        <fullName evidence="2">Uncharacterized protein</fullName>
    </submittedName>
</protein>
<proteinExistence type="predicted"/>
<reference evidence="2 3" key="1">
    <citation type="submission" date="2019-06" db="EMBL/GenBank/DDBJ databases">
        <title>WGS assembly of Gossypium darwinii.</title>
        <authorList>
            <person name="Chen Z.J."/>
            <person name="Sreedasyam A."/>
            <person name="Ando A."/>
            <person name="Song Q."/>
            <person name="De L."/>
            <person name="Hulse-Kemp A."/>
            <person name="Ding M."/>
            <person name="Ye W."/>
            <person name="Kirkbride R."/>
            <person name="Jenkins J."/>
            <person name="Plott C."/>
            <person name="Lovell J."/>
            <person name="Lin Y.-M."/>
            <person name="Vaughn R."/>
            <person name="Liu B."/>
            <person name="Li W."/>
            <person name="Simpson S."/>
            <person name="Scheffler B."/>
            <person name="Saski C."/>
            <person name="Grover C."/>
            <person name="Hu G."/>
            <person name="Conover J."/>
            <person name="Carlson J."/>
            <person name="Shu S."/>
            <person name="Boston L."/>
            <person name="Williams M."/>
            <person name="Peterson D."/>
            <person name="Mcgee K."/>
            <person name="Jones D."/>
            <person name="Wendel J."/>
            <person name="Stelly D."/>
            <person name="Grimwood J."/>
            <person name="Schmutz J."/>
        </authorList>
    </citation>
    <scope>NUCLEOTIDE SEQUENCE [LARGE SCALE GENOMIC DNA]</scope>
    <source>
        <strain evidence="2">1808015.09</strain>
    </source>
</reference>
<evidence type="ECO:0000313" key="2">
    <source>
        <dbReference type="EMBL" id="TYG70731.1"/>
    </source>
</evidence>
<dbReference type="AlphaFoldDB" id="A0A5D2CMK6"/>
<feature type="transmembrane region" description="Helical" evidence="1">
    <location>
        <begin position="12"/>
        <end position="34"/>
    </location>
</feature>
<keyword evidence="1" id="KW-1133">Transmembrane helix</keyword>
<dbReference type="Proteomes" id="UP000323506">
    <property type="component" value="Chromosome D05"/>
</dbReference>
<name>A0A5D2CMK6_GOSDA</name>
<sequence>MVNIIGGVSLWIIGTVIDIPVINLIGIFFMVHSLDYIRLCNMK</sequence>
<evidence type="ECO:0000256" key="1">
    <source>
        <dbReference type="SAM" id="Phobius"/>
    </source>
</evidence>
<keyword evidence="3" id="KW-1185">Reference proteome</keyword>
<dbReference type="Gene3D" id="6.10.250.2070">
    <property type="match status" value="1"/>
</dbReference>
<evidence type="ECO:0000313" key="3">
    <source>
        <dbReference type="Proteomes" id="UP000323506"/>
    </source>
</evidence>
<organism evidence="2 3">
    <name type="scientific">Gossypium darwinii</name>
    <name type="common">Darwin's cotton</name>
    <name type="synonym">Gossypium barbadense var. darwinii</name>
    <dbReference type="NCBI Taxonomy" id="34276"/>
    <lineage>
        <taxon>Eukaryota</taxon>
        <taxon>Viridiplantae</taxon>
        <taxon>Streptophyta</taxon>
        <taxon>Embryophyta</taxon>
        <taxon>Tracheophyta</taxon>
        <taxon>Spermatophyta</taxon>
        <taxon>Magnoliopsida</taxon>
        <taxon>eudicotyledons</taxon>
        <taxon>Gunneridae</taxon>
        <taxon>Pentapetalae</taxon>
        <taxon>rosids</taxon>
        <taxon>malvids</taxon>
        <taxon>Malvales</taxon>
        <taxon>Malvaceae</taxon>
        <taxon>Malvoideae</taxon>
        <taxon>Gossypium</taxon>
    </lineage>
</organism>